<dbReference type="EMBL" id="LWCA01000467">
    <property type="protein sequence ID" value="OAF68325.1"/>
    <property type="molecule type" value="Genomic_DNA"/>
</dbReference>
<dbReference type="Proteomes" id="UP000078046">
    <property type="component" value="Unassembled WGS sequence"/>
</dbReference>
<dbReference type="AlphaFoldDB" id="A0A177B222"/>
<organism evidence="1 2">
    <name type="scientific">Intoshia linei</name>
    <dbReference type="NCBI Taxonomy" id="1819745"/>
    <lineage>
        <taxon>Eukaryota</taxon>
        <taxon>Metazoa</taxon>
        <taxon>Spiralia</taxon>
        <taxon>Lophotrochozoa</taxon>
        <taxon>Mesozoa</taxon>
        <taxon>Orthonectida</taxon>
        <taxon>Rhopaluridae</taxon>
        <taxon>Intoshia</taxon>
    </lineage>
</organism>
<protein>
    <submittedName>
        <fullName evidence="1">Uncharacterized protein</fullName>
    </submittedName>
</protein>
<keyword evidence="2" id="KW-1185">Reference proteome</keyword>
<evidence type="ECO:0000313" key="2">
    <source>
        <dbReference type="Proteomes" id="UP000078046"/>
    </source>
</evidence>
<gene>
    <name evidence="1" type="ORF">A3Q56_03908</name>
</gene>
<name>A0A177B222_9BILA</name>
<sequence length="363" mass="42635">MRPEEGYRINKVKDIQKRILRIRSGTIKSQMLIFLEQETFKLKISYKLDKELRRCRKVVKTLLCQGRNRDVGPIRTRLCNLEDKMEDILHRKPPNYDYVDDSINMIARNSTIEIFDKNIIDTSESKNMSVNSMCNSKSITPVMPASKKYVPGYSTNHLKFVSIKLNKWVSGDEFSLLKLLTTIKNDYKATTNDVTGSMESSNTAIENQHKTFFRNFLNNIYRMFNFIYGDLEHIIDHDGKQTAIKLLKSFFSFVQCNEYFEYYLNSCSNLFNSAPASKNEMIENKFQNMIEKIKPIMTRDIFIYVIFDKEIQLQEMGIYYTQFPCFDETNDKLTISSLFQLIKCAAKDIYDFHKSTPLNLEKK</sequence>
<proteinExistence type="predicted"/>
<evidence type="ECO:0000313" key="1">
    <source>
        <dbReference type="EMBL" id="OAF68325.1"/>
    </source>
</evidence>
<accession>A0A177B222</accession>
<reference evidence="1 2" key="1">
    <citation type="submission" date="2016-04" db="EMBL/GenBank/DDBJ databases">
        <title>The genome of Intoshia linei affirms orthonectids as highly simplified spiralians.</title>
        <authorList>
            <person name="Mikhailov K.V."/>
            <person name="Slusarev G.S."/>
            <person name="Nikitin M.A."/>
            <person name="Logacheva M.D."/>
            <person name="Penin A."/>
            <person name="Aleoshin V."/>
            <person name="Panchin Y.V."/>
        </authorList>
    </citation>
    <scope>NUCLEOTIDE SEQUENCE [LARGE SCALE GENOMIC DNA]</scope>
    <source>
        <strain evidence="1">Intl2013</strain>
        <tissue evidence="1">Whole animal</tissue>
    </source>
</reference>
<comment type="caution">
    <text evidence="1">The sequence shown here is derived from an EMBL/GenBank/DDBJ whole genome shotgun (WGS) entry which is preliminary data.</text>
</comment>